<evidence type="ECO:0008006" key="7">
    <source>
        <dbReference type="Google" id="ProtNLM"/>
    </source>
</evidence>
<comment type="caution">
    <text evidence="5">The sequence shown here is derived from an EMBL/GenBank/DDBJ whole genome shotgun (WGS) entry which is preliminary data.</text>
</comment>
<evidence type="ECO:0000256" key="1">
    <source>
        <dbReference type="ARBA" id="ARBA00023239"/>
    </source>
</evidence>
<dbReference type="CDD" id="cd00408">
    <property type="entry name" value="DHDPS-like"/>
    <property type="match status" value="1"/>
</dbReference>
<dbReference type="Pfam" id="PF00701">
    <property type="entry name" value="DHDPS"/>
    <property type="match status" value="1"/>
</dbReference>
<dbReference type="PANTHER" id="PTHR12128">
    <property type="entry name" value="DIHYDRODIPICOLINATE SYNTHASE"/>
    <property type="match status" value="1"/>
</dbReference>
<evidence type="ECO:0000256" key="2">
    <source>
        <dbReference type="PIRNR" id="PIRNR001365"/>
    </source>
</evidence>
<dbReference type="SUPFAM" id="SSF51569">
    <property type="entry name" value="Aldolase"/>
    <property type="match status" value="1"/>
</dbReference>
<reference evidence="5" key="2">
    <citation type="journal article" date="2023" name="IMA Fungus">
        <title>Comparative genomic study of the Penicillium genus elucidates a diverse pangenome and 15 lateral gene transfer events.</title>
        <authorList>
            <person name="Petersen C."/>
            <person name="Sorensen T."/>
            <person name="Nielsen M.R."/>
            <person name="Sondergaard T.E."/>
            <person name="Sorensen J.L."/>
            <person name="Fitzpatrick D.A."/>
            <person name="Frisvad J.C."/>
            <person name="Nielsen K.L."/>
        </authorList>
    </citation>
    <scope>NUCLEOTIDE SEQUENCE</scope>
    <source>
        <strain evidence="5">IBT 16125</strain>
    </source>
</reference>
<dbReference type="SMART" id="SM01130">
    <property type="entry name" value="DHDPS"/>
    <property type="match status" value="1"/>
</dbReference>
<dbReference type="InterPro" id="IPR013785">
    <property type="entry name" value="Aldolase_TIM"/>
</dbReference>
<proteinExistence type="inferred from homology"/>
<protein>
    <recommendedName>
        <fullName evidence="7">Dihydrodipicolinate synthase</fullName>
    </recommendedName>
</protein>
<dbReference type="PIRSF" id="PIRSF001365">
    <property type="entry name" value="DHDPS"/>
    <property type="match status" value="1"/>
</dbReference>
<reference evidence="5" key="1">
    <citation type="submission" date="2022-12" db="EMBL/GenBank/DDBJ databases">
        <authorList>
            <person name="Petersen C."/>
        </authorList>
    </citation>
    <scope>NUCLEOTIDE SEQUENCE</scope>
    <source>
        <strain evidence="5">IBT 16125</strain>
    </source>
</reference>
<keyword evidence="6" id="KW-1185">Reference proteome</keyword>
<dbReference type="PANTHER" id="PTHR12128:SF66">
    <property type="entry name" value="4-HYDROXY-2-OXOGLUTARATE ALDOLASE, MITOCHONDRIAL"/>
    <property type="match status" value="1"/>
</dbReference>
<sequence>MSFQPPRYGVYTPVVTFFNDDESIDLDSIAQHVRRLLTSGVSGLVIHGSNGEATHLSHEERFEVIRQVQVTAKQVNVKPVIIAGCSANSVRETLQFIAEAHKAGADYALVLPPNYWSAAMSKPVIKSFYVEVAEKSPLPIIIYNFPGVTANIDLDSDLIIDLARQCPNIVGAKLTCGNLGKLQRLSATLSASGFSPFAGKADFLLPGLVVGSRGVISALANLVPKVHVEVIRLYNGGEIQKAQRIQALLSLADWQLLKMGVSGVKAANVKWFGYGSPSARKPLPSVEIATMHADISSALQAVIDLEVQLPSTKL</sequence>
<name>A0AAD6BWA0_9EURO</name>
<gene>
    <name evidence="5" type="ORF">N7458_012829</name>
</gene>
<feature type="binding site" evidence="4">
    <location>
        <position position="216"/>
    </location>
    <ligand>
        <name>pyruvate</name>
        <dbReference type="ChEBI" id="CHEBI:15361"/>
    </ligand>
</feature>
<evidence type="ECO:0000256" key="4">
    <source>
        <dbReference type="PIRSR" id="PIRSR001365-2"/>
    </source>
</evidence>
<organism evidence="5 6">
    <name type="scientific">Penicillium daleae</name>
    <dbReference type="NCBI Taxonomy" id="63821"/>
    <lineage>
        <taxon>Eukaryota</taxon>
        <taxon>Fungi</taxon>
        <taxon>Dikarya</taxon>
        <taxon>Ascomycota</taxon>
        <taxon>Pezizomycotina</taxon>
        <taxon>Eurotiomycetes</taxon>
        <taxon>Eurotiomycetidae</taxon>
        <taxon>Eurotiales</taxon>
        <taxon>Aspergillaceae</taxon>
        <taxon>Penicillium</taxon>
    </lineage>
</organism>
<dbReference type="Gene3D" id="3.20.20.70">
    <property type="entry name" value="Aldolase class I"/>
    <property type="match status" value="1"/>
</dbReference>
<dbReference type="RefSeq" id="XP_056760964.1">
    <property type="nucleotide sequence ID" value="XM_056916210.1"/>
</dbReference>
<keyword evidence="1 2" id="KW-0456">Lyase</keyword>
<dbReference type="InterPro" id="IPR002220">
    <property type="entry name" value="DapA-like"/>
</dbReference>
<dbReference type="GeneID" id="81606453"/>
<dbReference type="AlphaFoldDB" id="A0AAD6BWA0"/>
<evidence type="ECO:0000313" key="5">
    <source>
        <dbReference type="EMBL" id="KAJ5433673.1"/>
    </source>
</evidence>
<dbReference type="EMBL" id="JAPVEA010000009">
    <property type="protein sequence ID" value="KAJ5433673.1"/>
    <property type="molecule type" value="Genomic_DNA"/>
</dbReference>
<dbReference type="Proteomes" id="UP001213681">
    <property type="component" value="Unassembled WGS sequence"/>
</dbReference>
<accession>A0AAD6BWA0</accession>
<dbReference type="PRINTS" id="PR00146">
    <property type="entry name" value="DHPICSNTHASE"/>
</dbReference>
<evidence type="ECO:0000256" key="3">
    <source>
        <dbReference type="PIRSR" id="PIRSR001365-1"/>
    </source>
</evidence>
<dbReference type="GO" id="GO:0008840">
    <property type="term" value="F:4-hydroxy-tetrahydrodipicolinate synthase activity"/>
    <property type="evidence" value="ECO:0007669"/>
    <property type="project" value="TreeGrafter"/>
</dbReference>
<comment type="similarity">
    <text evidence="2">Belongs to the DapA family.</text>
</comment>
<evidence type="ECO:0000313" key="6">
    <source>
        <dbReference type="Proteomes" id="UP001213681"/>
    </source>
</evidence>
<feature type="active site" description="Proton donor/acceptor" evidence="3">
    <location>
        <position position="143"/>
    </location>
</feature>
<feature type="active site" description="Schiff-base intermediate with substrate" evidence="3">
    <location>
        <position position="173"/>
    </location>
</feature>